<keyword evidence="3" id="KW-1185">Reference proteome</keyword>
<feature type="transmembrane region" description="Helical" evidence="1">
    <location>
        <begin position="40"/>
        <end position="57"/>
    </location>
</feature>
<evidence type="ECO:0000313" key="2">
    <source>
        <dbReference type="EMBL" id="GAA5519487.1"/>
    </source>
</evidence>
<proteinExistence type="predicted"/>
<sequence length="104" mass="10914">MRAFLIFLAAGIGTYAIRISGVMLLGDGRELPERVTRALRLVGPAAMAAIIANSLLLDEGQWRALGAWHAAALVAVGVALWRRSSGWTMLAGALTFAALLLAGL</sequence>
<keyword evidence="1" id="KW-0812">Transmembrane</keyword>
<keyword evidence="1" id="KW-0472">Membrane</keyword>
<feature type="transmembrane region" description="Helical" evidence="1">
    <location>
        <begin position="87"/>
        <end position="103"/>
    </location>
</feature>
<protein>
    <recommendedName>
        <fullName evidence="4">AzlD domain-containing protein</fullName>
    </recommendedName>
</protein>
<evidence type="ECO:0000313" key="3">
    <source>
        <dbReference type="Proteomes" id="UP001426770"/>
    </source>
</evidence>
<gene>
    <name evidence="2" type="ORF">Lsed01_01937</name>
</gene>
<evidence type="ECO:0008006" key="4">
    <source>
        <dbReference type="Google" id="ProtNLM"/>
    </source>
</evidence>
<dbReference type="RefSeq" id="WP_286214219.1">
    <property type="nucleotide sequence ID" value="NZ_AP027736.1"/>
</dbReference>
<name>A0ABP9WI42_9MICO</name>
<comment type="caution">
    <text evidence="2">The sequence shown here is derived from an EMBL/GenBank/DDBJ whole genome shotgun (WGS) entry which is preliminary data.</text>
</comment>
<accession>A0ABP9WI42</accession>
<organism evidence="2 3">
    <name type="scientific">Demequina sediminis</name>
    <dbReference type="NCBI Taxonomy" id="1930058"/>
    <lineage>
        <taxon>Bacteria</taxon>
        <taxon>Bacillati</taxon>
        <taxon>Actinomycetota</taxon>
        <taxon>Actinomycetes</taxon>
        <taxon>Micrococcales</taxon>
        <taxon>Demequinaceae</taxon>
        <taxon>Demequina</taxon>
    </lineage>
</organism>
<feature type="transmembrane region" description="Helical" evidence="1">
    <location>
        <begin position="64"/>
        <end position="81"/>
    </location>
</feature>
<dbReference type="Pfam" id="PF05437">
    <property type="entry name" value="AzlD"/>
    <property type="match status" value="1"/>
</dbReference>
<evidence type="ECO:0000256" key="1">
    <source>
        <dbReference type="SAM" id="Phobius"/>
    </source>
</evidence>
<dbReference type="Proteomes" id="UP001426770">
    <property type="component" value="Unassembled WGS sequence"/>
</dbReference>
<dbReference type="InterPro" id="IPR008407">
    <property type="entry name" value="Brnchd-chn_aa_trnsp_AzlD"/>
</dbReference>
<dbReference type="EMBL" id="BAABRR010000010">
    <property type="protein sequence ID" value="GAA5519487.1"/>
    <property type="molecule type" value="Genomic_DNA"/>
</dbReference>
<keyword evidence="1" id="KW-1133">Transmembrane helix</keyword>
<reference evidence="2 3" key="1">
    <citation type="submission" date="2024-02" db="EMBL/GenBank/DDBJ databases">
        <title>Lysinimicrobium sediminis NBRC 112286.</title>
        <authorList>
            <person name="Ichikawa N."/>
            <person name="Katano-Makiyama Y."/>
            <person name="Hidaka K."/>
        </authorList>
    </citation>
    <scope>NUCLEOTIDE SEQUENCE [LARGE SCALE GENOMIC DNA]</scope>
    <source>
        <strain evidence="2 3">NBRC 112286</strain>
    </source>
</reference>